<dbReference type="AlphaFoldDB" id="F8ACL9"/>
<dbReference type="SUPFAM" id="SSF47598">
    <property type="entry name" value="Ribbon-helix-helix"/>
    <property type="match status" value="1"/>
</dbReference>
<feature type="domain" description="Ribbon-helix-helix protein CopG" evidence="1">
    <location>
        <begin position="4"/>
        <end position="40"/>
    </location>
</feature>
<gene>
    <name evidence="2" type="ordered locus">Thein_1939</name>
</gene>
<reference evidence="2 3" key="2">
    <citation type="journal article" date="2012" name="Stand. Genomic Sci.">
        <title>Complete genome sequence of the thermophilic sulfate-reducing ocean bacterium Thermodesulfatator indicus type strain (CIR29812(T)).</title>
        <authorList>
            <person name="Anderson I."/>
            <person name="Saunders E."/>
            <person name="Lapidus A."/>
            <person name="Nolan M."/>
            <person name="Lucas S."/>
            <person name="Tice H."/>
            <person name="Del Rio T.G."/>
            <person name="Cheng J.F."/>
            <person name="Han C."/>
            <person name="Tapia R."/>
            <person name="Goodwin L.A."/>
            <person name="Pitluck S."/>
            <person name="Liolios K."/>
            <person name="Mavromatis K."/>
            <person name="Pagani I."/>
            <person name="Ivanova N."/>
            <person name="Mikhailova N."/>
            <person name="Pati A."/>
            <person name="Chen A."/>
            <person name="Palaniappan K."/>
            <person name="Land M."/>
            <person name="Hauser L."/>
            <person name="Jeffries C.D."/>
            <person name="Chang Y.J."/>
            <person name="Brambilla E.M."/>
            <person name="Rohde M."/>
            <person name="Spring S."/>
            <person name="Goker M."/>
            <person name="Detter J.C."/>
            <person name="Woyke T."/>
            <person name="Bristow J."/>
            <person name="Eisen J.A."/>
            <person name="Markowitz V."/>
            <person name="Hugenholtz P."/>
            <person name="Kyrpides N.C."/>
            <person name="Klenk H.P."/>
        </authorList>
    </citation>
    <scope>NUCLEOTIDE SEQUENCE [LARGE SCALE GENOMIC DNA]</scope>
    <source>
        <strain evidence="3">DSM 15286 / JCM 11887 / CIR29812</strain>
    </source>
</reference>
<organism evidence="2 3">
    <name type="scientific">Thermodesulfatator indicus (strain DSM 15286 / JCM 11887 / CIR29812)</name>
    <dbReference type="NCBI Taxonomy" id="667014"/>
    <lineage>
        <taxon>Bacteria</taxon>
        <taxon>Pseudomonadati</taxon>
        <taxon>Thermodesulfobacteriota</taxon>
        <taxon>Thermodesulfobacteria</taxon>
        <taxon>Thermodesulfobacteriales</taxon>
        <taxon>Thermodesulfatatoraceae</taxon>
        <taxon>Thermodesulfatator</taxon>
    </lineage>
</organism>
<dbReference type="InterPro" id="IPR010985">
    <property type="entry name" value="Ribbon_hlx_hlx"/>
</dbReference>
<dbReference type="Gene3D" id="1.10.1220.10">
    <property type="entry name" value="Met repressor-like"/>
    <property type="match status" value="1"/>
</dbReference>
<reference evidence="3" key="1">
    <citation type="submission" date="2011-04" db="EMBL/GenBank/DDBJ databases">
        <title>The complete genome of Thermodesulfatator indicus DSM 15286.</title>
        <authorList>
            <person name="Lucas S."/>
            <person name="Copeland A."/>
            <person name="Lapidus A."/>
            <person name="Bruce D."/>
            <person name="Goodwin L."/>
            <person name="Pitluck S."/>
            <person name="Peters L."/>
            <person name="Kyrpides N."/>
            <person name="Mavromatis K."/>
            <person name="Pagani I."/>
            <person name="Ivanova N."/>
            <person name="Saunders L."/>
            <person name="Detter J.C."/>
            <person name="Tapia R."/>
            <person name="Han C."/>
            <person name="Land M."/>
            <person name="Hauser L."/>
            <person name="Markowitz V."/>
            <person name="Cheng J.-F."/>
            <person name="Hugenholtz P."/>
            <person name="Woyke T."/>
            <person name="Wu D."/>
            <person name="Spring S."/>
            <person name="Schroeder M."/>
            <person name="Brambilla E."/>
            <person name="Klenk H.-P."/>
            <person name="Eisen J.A."/>
        </authorList>
    </citation>
    <scope>NUCLEOTIDE SEQUENCE [LARGE SCALE GENOMIC DNA]</scope>
    <source>
        <strain evidence="3">DSM 15286 / JCM 11887 / CIR29812</strain>
    </source>
</reference>
<sequence>MRAVLSVSLPEKLARELEAFARETGRNKSDIVRESVSLYLWEARMKRLKKQLRPMAKKAGLLTEEDIFEQIS</sequence>
<proteinExistence type="predicted"/>
<dbReference type="GO" id="GO:0006355">
    <property type="term" value="P:regulation of DNA-templated transcription"/>
    <property type="evidence" value="ECO:0007669"/>
    <property type="project" value="InterPro"/>
</dbReference>
<name>F8ACL9_THEID</name>
<keyword evidence="3" id="KW-1185">Reference proteome</keyword>
<dbReference type="KEGG" id="tid:Thein_1939"/>
<dbReference type="OrthoDB" id="9806119at2"/>
<evidence type="ECO:0000259" key="1">
    <source>
        <dbReference type="Pfam" id="PF01402"/>
    </source>
</evidence>
<dbReference type="HOGENOM" id="CLU_201805_0_0_0"/>
<dbReference type="InterPro" id="IPR013321">
    <property type="entry name" value="Arc_rbn_hlx_hlx"/>
</dbReference>
<evidence type="ECO:0000313" key="3">
    <source>
        <dbReference type="Proteomes" id="UP000006793"/>
    </source>
</evidence>
<dbReference type="PaxDb" id="667014-Thein_1939"/>
<dbReference type="Pfam" id="PF01402">
    <property type="entry name" value="RHH_1"/>
    <property type="match status" value="1"/>
</dbReference>
<dbReference type="EMBL" id="CP002683">
    <property type="protein sequence ID" value="AEH45794.1"/>
    <property type="molecule type" value="Genomic_DNA"/>
</dbReference>
<dbReference type="Proteomes" id="UP000006793">
    <property type="component" value="Chromosome"/>
</dbReference>
<dbReference type="InterPro" id="IPR002145">
    <property type="entry name" value="CopG"/>
</dbReference>
<evidence type="ECO:0000313" key="2">
    <source>
        <dbReference type="EMBL" id="AEH45794.1"/>
    </source>
</evidence>
<accession>F8ACL9</accession>
<protein>
    <submittedName>
        <fullName evidence="2">Ribbon-helix-helix protein</fullName>
    </submittedName>
</protein>
<dbReference type="eggNOG" id="COG3905">
    <property type="taxonomic scope" value="Bacteria"/>
</dbReference>
<dbReference type="STRING" id="667014.Thein_1939"/>
<dbReference type="RefSeq" id="WP_013908533.1">
    <property type="nucleotide sequence ID" value="NC_015681.1"/>
</dbReference>
<dbReference type="InParanoid" id="F8ACL9"/>